<evidence type="ECO:0000313" key="6">
    <source>
        <dbReference type="EMBL" id="OGY13563.1"/>
    </source>
</evidence>
<dbReference type="PANTHER" id="PTHR21349">
    <property type="entry name" value="50S RIBOSOMAL PROTEIN L21"/>
    <property type="match status" value="1"/>
</dbReference>
<dbReference type="InterPro" id="IPR028909">
    <property type="entry name" value="bL21-like"/>
</dbReference>
<dbReference type="PANTHER" id="PTHR21349:SF0">
    <property type="entry name" value="LARGE RIBOSOMAL SUBUNIT PROTEIN BL21M"/>
    <property type="match status" value="1"/>
</dbReference>
<dbReference type="InterPro" id="IPR001787">
    <property type="entry name" value="Ribosomal_bL21"/>
</dbReference>
<sequence length="105" mass="11795">MKYAVISNGGKQYKVSEGDELLLDRMSTEPGKDIEFDQVLLVVEDGNVGIGQPTVKGCRVVGKILSDEKGEKIDVVRYKAKSRYRKKIGYRHSYTKVVIEKISSK</sequence>
<evidence type="ECO:0000256" key="1">
    <source>
        <dbReference type="ARBA" id="ARBA00008563"/>
    </source>
</evidence>
<dbReference type="GO" id="GO:1990904">
    <property type="term" value="C:ribonucleoprotein complex"/>
    <property type="evidence" value="ECO:0007669"/>
    <property type="project" value="UniProtKB-KW"/>
</dbReference>
<comment type="function">
    <text evidence="4 5">This protein binds to 23S rRNA in the presence of protein L20.</text>
</comment>
<dbReference type="Proteomes" id="UP000178659">
    <property type="component" value="Unassembled WGS sequence"/>
</dbReference>
<evidence type="ECO:0000256" key="5">
    <source>
        <dbReference type="RuleBase" id="RU000562"/>
    </source>
</evidence>
<dbReference type="GO" id="GO:0005840">
    <property type="term" value="C:ribosome"/>
    <property type="evidence" value="ECO:0007669"/>
    <property type="project" value="UniProtKB-KW"/>
</dbReference>
<keyword evidence="2 4" id="KW-0689">Ribosomal protein</keyword>
<evidence type="ECO:0000256" key="4">
    <source>
        <dbReference type="HAMAP-Rule" id="MF_01363"/>
    </source>
</evidence>
<keyword evidence="4 5" id="KW-0694">RNA-binding</keyword>
<reference evidence="6 7" key="1">
    <citation type="journal article" date="2016" name="Nat. Commun.">
        <title>Thousands of microbial genomes shed light on interconnected biogeochemical processes in an aquifer system.</title>
        <authorList>
            <person name="Anantharaman K."/>
            <person name="Brown C.T."/>
            <person name="Hug L.A."/>
            <person name="Sharon I."/>
            <person name="Castelle C.J."/>
            <person name="Probst A.J."/>
            <person name="Thomas B.C."/>
            <person name="Singh A."/>
            <person name="Wilkins M.J."/>
            <person name="Karaoz U."/>
            <person name="Brodie E.L."/>
            <person name="Williams K.H."/>
            <person name="Hubbard S.S."/>
            <person name="Banfield J.F."/>
        </authorList>
    </citation>
    <scope>NUCLEOTIDE SEQUENCE [LARGE SCALE GENOMIC DNA]</scope>
</reference>
<dbReference type="GO" id="GO:0005737">
    <property type="term" value="C:cytoplasm"/>
    <property type="evidence" value="ECO:0007669"/>
    <property type="project" value="UniProtKB-ARBA"/>
</dbReference>
<dbReference type="NCBIfam" id="TIGR00061">
    <property type="entry name" value="L21"/>
    <property type="match status" value="1"/>
</dbReference>
<dbReference type="Pfam" id="PF00829">
    <property type="entry name" value="Ribosomal_L21p"/>
    <property type="match status" value="1"/>
</dbReference>
<dbReference type="GO" id="GO:0006412">
    <property type="term" value="P:translation"/>
    <property type="evidence" value="ECO:0007669"/>
    <property type="project" value="UniProtKB-UniRule"/>
</dbReference>
<dbReference type="GO" id="GO:0019843">
    <property type="term" value="F:rRNA binding"/>
    <property type="evidence" value="ECO:0007669"/>
    <property type="project" value="UniProtKB-UniRule"/>
</dbReference>
<comment type="caution">
    <text evidence="6">The sequence shown here is derived from an EMBL/GenBank/DDBJ whole genome shotgun (WGS) entry which is preliminary data.</text>
</comment>
<comment type="similarity">
    <text evidence="1 4 5">Belongs to the bacterial ribosomal protein bL21 family.</text>
</comment>
<keyword evidence="4 5" id="KW-0699">rRNA-binding</keyword>
<dbReference type="InterPro" id="IPR036164">
    <property type="entry name" value="bL21-like_sf"/>
</dbReference>
<organism evidence="6 7">
    <name type="scientific">Candidatus Blackburnbacteria bacterium RIFCSPLOWO2_01_FULL_40_20</name>
    <dbReference type="NCBI Taxonomy" id="1797519"/>
    <lineage>
        <taxon>Bacteria</taxon>
        <taxon>Candidatus Blackburniibacteriota</taxon>
    </lineage>
</organism>
<accession>A0A1G1VDG6</accession>
<evidence type="ECO:0000256" key="2">
    <source>
        <dbReference type="ARBA" id="ARBA00022980"/>
    </source>
</evidence>
<name>A0A1G1VDG6_9BACT</name>
<comment type="subunit">
    <text evidence="4">Part of the 50S ribosomal subunit. Contacts protein L20.</text>
</comment>
<dbReference type="HAMAP" id="MF_01363">
    <property type="entry name" value="Ribosomal_bL21"/>
    <property type="match status" value="1"/>
</dbReference>
<protein>
    <recommendedName>
        <fullName evidence="4">Large ribosomal subunit protein bL21</fullName>
    </recommendedName>
</protein>
<evidence type="ECO:0000256" key="3">
    <source>
        <dbReference type="ARBA" id="ARBA00023274"/>
    </source>
</evidence>
<gene>
    <name evidence="4" type="primary">rplU</name>
    <name evidence="6" type="ORF">A3A77_04210</name>
</gene>
<evidence type="ECO:0000313" key="7">
    <source>
        <dbReference type="Proteomes" id="UP000178659"/>
    </source>
</evidence>
<dbReference type="SUPFAM" id="SSF141091">
    <property type="entry name" value="L21p-like"/>
    <property type="match status" value="1"/>
</dbReference>
<keyword evidence="3 4" id="KW-0687">Ribonucleoprotein</keyword>
<dbReference type="AlphaFoldDB" id="A0A1G1VDG6"/>
<dbReference type="EMBL" id="MHCC01000013">
    <property type="protein sequence ID" value="OGY13563.1"/>
    <property type="molecule type" value="Genomic_DNA"/>
</dbReference>
<proteinExistence type="inferred from homology"/>
<dbReference type="GO" id="GO:0003735">
    <property type="term" value="F:structural constituent of ribosome"/>
    <property type="evidence" value="ECO:0007669"/>
    <property type="project" value="InterPro"/>
</dbReference>